<comment type="caution">
    <text evidence="2">The sequence shown here is derived from an EMBL/GenBank/DDBJ whole genome shotgun (WGS) entry which is preliminary data.</text>
</comment>
<evidence type="ECO:0000313" key="2">
    <source>
        <dbReference type="EMBL" id="MPC53288.1"/>
    </source>
</evidence>
<reference evidence="2 3" key="1">
    <citation type="submission" date="2019-05" db="EMBL/GenBank/DDBJ databases">
        <title>Another draft genome of Portunus trituberculatus and its Hox gene families provides insights of decapod evolution.</title>
        <authorList>
            <person name="Jeong J.-H."/>
            <person name="Song I."/>
            <person name="Kim S."/>
            <person name="Choi T."/>
            <person name="Kim D."/>
            <person name="Ryu S."/>
            <person name="Kim W."/>
        </authorList>
    </citation>
    <scope>NUCLEOTIDE SEQUENCE [LARGE SCALE GENOMIC DNA]</scope>
    <source>
        <tissue evidence="2">Muscle</tissue>
    </source>
</reference>
<evidence type="ECO:0000313" key="3">
    <source>
        <dbReference type="Proteomes" id="UP000324222"/>
    </source>
</evidence>
<keyword evidence="3" id="KW-1185">Reference proteome</keyword>
<dbReference type="EMBL" id="VSRR010011507">
    <property type="protein sequence ID" value="MPC53288.1"/>
    <property type="molecule type" value="Genomic_DNA"/>
</dbReference>
<sequence>MVLDPVLAMTLSAGGGEGGGGDGVARGELSGASSGARPLETLALLSGSLGANSHVPAGLGLAKLWPQLSDVTVGGWCRRLKTLSHTWSIFLC</sequence>
<organism evidence="2 3">
    <name type="scientific">Portunus trituberculatus</name>
    <name type="common">Swimming crab</name>
    <name type="synonym">Neptunus trituberculatus</name>
    <dbReference type="NCBI Taxonomy" id="210409"/>
    <lineage>
        <taxon>Eukaryota</taxon>
        <taxon>Metazoa</taxon>
        <taxon>Ecdysozoa</taxon>
        <taxon>Arthropoda</taxon>
        <taxon>Crustacea</taxon>
        <taxon>Multicrustacea</taxon>
        <taxon>Malacostraca</taxon>
        <taxon>Eumalacostraca</taxon>
        <taxon>Eucarida</taxon>
        <taxon>Decapoda</taxon>
        <taxon>Pleocyemata</taxon>
        <taxon>Brachyura</taxon>
        <taxon>Eubrachyura</taxon>
        <taxon>Portunoidea</taxon>
        <taxon>Portunidae</taxon>
        <taxon>Portuninae</taxon>
        <taxon>Portunus</taxon>
    </lineage>
</organism>
<dbReference type="Proteomes" id="UP000324222">
    <property type="component" value="Unassembled WGS sequence"/>
</dbReference>
<gene>
    <name evidence="2" type="ORF">E2C01_047177</name>
</gene>
<protein>
    <submittedName>
        <fullName evidence="2">Uncharacterized protein</fullName>
    </submittedName>
</protein>
<evidence type="ECO:0000256" key="1">
    <source>
        <dbReference type="SAM" id="MobiDB-lite"/>
    </source>
</evidence>
<name>A0A5B7G840_PORTR</name>
<feature type="compositionally biased region" description="Gly residues" evidence="1">
    <location>
        <begin position="13"/>
        <end position="24"/>
    </location>
</feature>
<dbReference type="AlphaFoldDB" id="A0A5B7G840"/>
<proteinExistence type="predicted"/>
<accession>A0A5B7G840</accession>
<feature type="region of interest" description="Disordered" evidence="1">
    <location>
        <begin position="12"/>
        <end position="32"/>
    </location>
</feature>